<dbReference type="InterPro" id="IPR005202">
    <property type="entry name" value="TF_GRAS"/>
</dbReference>
<keyword evidence="2" id="KW-0804">Transcription</keyword>
<proteinExistence type="inferred from homology"/>
<name>A0A5A7QC92_STRAF</name>
<evidence type="ECO:0000256" key="3">
    <source>
        <dbReference type="PROSITE-ProRule" id="PRU01191"/>
    </source>
</evidence>
<dbReference type="Proteomes" id="UP000325081">
    <property type="component" value="Unassembled WGS sequence"/>
</dbReference>
<dbReference type="OrthoDB" id="764992at2759"/>
<reference evidence="6" key="1">
    <citation type="journal article" date="2019" name="Curr. Biol.">
        <title>Genome Sequence of Striga asiatica Provides Insight into the Evolution of Plant Parasitism.</title>
        <authorList>
            <person name="Yoshida S."/>
            <person name="Kim S."/>
            <person name="Wafula E.K."/>
            <person name="Tanskanen J."/>
            <person name="Kim Y.M."/>
            <person name="Honaas L."/>
            <person name="Yang Z."/>
            <person name="Spallek T."/>
            <person name="Conn C.E."/>
            <person name="Ichihashi Y."/>
            <person name="Cheong K."/>
            <person name="Cui S."/>
            <person name="Der J.P."/>
            <person name="Gundlach H."/>
            <person name="Jiao Y."/>
            <person name="Hori C."/>
            <person name="Ishida J.K."/>
            <person name="Kasahara H."/>
            <person name="Kiba T."/>
            <person name="Kim M.S."/>
            <person name="Koo N."/>
            <person name="Laohavisit A."/>
            <person name="Lee Y.H."/>
            <person name="Lumba S."/>
            <person name="McCourt P."/>
            <person name="Mortimer J.C."/>
            <person name="Mutuku J.M."/>
            <person name="Nomura T."/>
            <person name="Sasaki-Sekimoto Y."/>
            <person name="Seto Y."/>
            <person name="Wang Y."/>
            <person name="Wakatake T."/>
            <person name="Sakakibara H."/>
            <person name="Demura T."/>
            <person name="Yamaguchi S."/>
            <person name="Yoneyama K."/>
            <person name="Manabe R.I."/>
            <person name="Nelson D.C."/>
            <person name="Schulman A.H."/>
            <person name="Timko M.P."/>
            <person name="dePamphilis C.W."/>
            <person name="Choi D."/>
            <person name="Shirasu K."/>
        </authorList>
    </citation>
    <scope>NUCLEOTIDE SEQUENCE [LARGE SCALE GENOMIC DNA]</scope>
    <source>
        <strain evidence="6">cv. UVA1</strain>
    </source>
</reference>
<accession>A0A5A7QC92</accession>
<feature type="region of interest" description="VHIID" evidence="3">
    <location>
        <begin position="226"/>
        <end position="291"/>
    </location>
</feature>
<protein>
    <submittedName>
        <fullName evidence="5">Scarecrow transcription factor family protein</fullName>
    </submittedName>
</protein>
<evidence type="ECO:0000256" key="1">
    <source>
        <dbReference type="ARBA" id="ARBA00023015"/>
    </source>
</evidence>
<feature type="region of interest" description="Disordered" evidence="4">
    <location>
        <begin position="1"/>
        <end position="34"/>
    </location>
</feature>
<dbReference type="PANTHER" id="PTHR31636">
    <property type="entry name" value="OSJNBA0084A10.13 PROTEIN-RELATED"/>
    <property type="match status" value="1"/>
</dbReference>
<sequence>MKVPFPANTQNPKPLTSTITATTTTTTTAAATYEPKSVLDLRRSPSPISEKPAPEILPDPLTDHALINQQIDDWDSLMRELGLHDDSAPLTKPITHSGSQLAPTQYSTHTDLPLPPVANPLDPAQFLPDISTYPVAAINSFDNEYIGYDYVDELIRLAECFDTNSVQLGHVILSRLNQRLVSPTGKPLQRAAFYFKEALQSLITGSSTRPTHPANSSEIVQTIKAQKTFSAVSPIPLFSAFTSNQAVLEALDGSNSIHVIDFEIGLGAHWASFMKEVAELIPNSARVKVSAIVPDEYVNEPRLIQDNLTQFARELGIRFEIEFVPIGTFEYLSLKAIDKLFDGERVVVLVSPGIFRRVGTRFLGELRGIAGQVVVHLGVEGCAESGTGTYRQAVIDGLELYSTVMESLEAANLDGGVFAEEGGGEGVPCGEEAGGDGAVLA</sequence>
<evidence type="ECO:0000313" key="5">
    <source>
        <dbReference type="EMBL" id="GER42582.1"/>
    </source>
</evidence>
<evidence type="ECO:0000256" key="4">
    <source>
        <dbReference type="SAM" id="MobiDB-lite"/>
    </source>
</evidence>
<feature type="short sequence motif" description="VHIID" evidence="3">
    <location>
        <begin position="257"/>
        <end position="261"/>
    </location>
</feature>
<organism evidence="5 6">
    <name type="scientific">Striga asiatica</name>
    <name type="common">Asiatic witchweed</name>
    <name type="synonym">Buchnera asiatica</name>
    <dbReference type="NCBI Taxonomy" id="4170"/>
    <lineage>
        <taxon>Eukaryota</taxon>
        <taxon>Viridiplantae</taxon>
        <taxon>Streptophyta</taxon>
        <taxon>Embryophyta</taxon>
        <taxon>Tracheophyta</taxon>
        <taxon>Spermatophyta</taxon>
        <taxon>Magnoliopsida</taxon>
        <taxon>eudicotyledons</taxon>
        <taxon>Gunneridae</taxon>
        <taxon>Pentapetalae</taxon>
        <taxon>asterids</taxon>
        <taxon>lamiids</taxon>
        <taxon>Lamiales</taxon>
        <taxon>Orobanchaceae</taxon>
        <taxon>Buchnereae</taxon>
        <taxon>Striga</taxon>
    </lineage>
</organism>
<evidence type="ECO:0000256" key="2">
    <source>
        <dbReference type="ARBA" id="ARBA00023163"/>
    </source>
</evidence>
<comment type="similarity">
    <text evidence="3">Belongs to the GRAS family.</text>
</comment>
<dbReference type="AlphaFoldDB" id="A0A5A7QC92"/>
<dbReference type="PROSITE" id="PS50985">
    <property type="entry name" value="GRAS"/>
    <property type="match status" value="1"/>
</dbReference>
<gene>
    <name evidence="5" type="ORF">STAS_19375</name>
</gene>
<dbReference type="EMBL" id="BKCP01006404">
    <property type="protein sequence ID" value="GER42582.1"/>
    <property type="molecule type" value="Genomic_DNA"/>
</dbReference>
<comment type="caution">
    <text evidence="5">The sequence shown here is derived from an EMBL/GenBank/DDBJ whole genome shotgun (WGS) entry which is preliminary data.</text>
</comment>
<keyword evidence="1" id="KW-0805">Transcription regulation</keyword>
<evidence type="ECO:0000313" key="6">
    <source>
        <dbReference type="Proteomes" id="UP000325081"/>
    </source>
</evidence>
<keyword evidence="6" id="KW-1185">Reference proteome</keyword>
<feature type="region of interest" description="Leucine repeat II (LRII)" evidence="3">
    <location>
        <begin position="303"/>
        <end position="335"/>
    </location>
</feature>
<feature type="compositionally biased region" description="Low complexity" evidence="4">
    <location>
        <begin position="16"/>
        <end position="32"/>
    </location>
</feature>
<comment type="caution">
    <text evidence="3">Lacks conserved residue(s) required for the propagation of feature annotation.</text>
</comment>
<dbReference type="Pfam" id="PF03514">
    <property type="entry name" value="GRAS"/>
    <property type="match status" value="1"/>
</dbReference>